<keyword evidence="2 3" id="KW-0862">Zinc</keyword>
<feature type="chain" id="PRO_5005115638" description="Metalloendopeptidase" evidence="3">
    <location>
        <begin position="23"/>
        <end position="262"/>
    </location>
</feature>
<keyword evidence="6" id="KW-1185">Reference proteome</keyword>
<dbReference type="PRINTS" id="PR00480">
    <property type="entry name" value="ASTACIN"/>
</dbReference>
<name>A0A0D8XDM4_DICVI</name>
<sequence length="262" mass="29814">MHNVVLLYLSIVFSFIPYSSHALRAQRASRKSLAHLKEVLNDDAARLINTKQNDDVDLFTNLKRNPEARRNKDELSINDPEDYFQGDVDLSEQQVLQIEKVFTEGHREKRKVGRAPLYKLWNRTRPISFDFTETIPRRTREKIREAMNLWQKNTCIRFDEGGPDVDRLEFFDGGGCSSFVGRVGGTQGISIATPGCDVIGIISHEIGHALGIFHEQARPDQEKHISVNYNNIPISRWNNFQSIGSSQAETFGLPYDTGIPLV</sequence>
<evidence type="ECO:0000313" key="5">
    <source>
        <dbReference type="EMBL" id="KJH41744.1"/>
    </source>
</evidence>
<feature type="binding site" evidence="2">
    <location>
        <position position="204"/>
    </location>
    <ligand>
        <name>Zn(2+)</name>
        <dbReference type="ChEBI" id="CHEBI:29105"/>
        <note>catalytic</note>
    </ligand>
</feature>
<feature type="signal peptide" evidence="3">
    <location>
        <begin position="1"/>
        <end position="22"/>
    </location>
</feature>
<dbReference type="EC" id="3.4.24.-" evidence="3"/>
<evidence type="ECO:0000259" key="4">
    <source>
        <dbReference type="PROSITE" id="PS51864"/>
    </source>
</evidence>
<dbReference type="SMART" id="SM00235">
    <property type="entry name" value="ZnMc"/>
    <property type="match status" value="1"/>
</dbReference>
<feature type="active site" evidence="2">
    <location>
        <position position="205"/>
    </location>
</feature>
<dbReference type="InterPro" id="IPR001506">
    <property type="entry name" value="Peptidase_M12A"/>
</dbReference>
<evidence type="ECO:0000256" key="3">
    <source>
        <dbReference type="RuleBase" id="RU361183"/>
    </source>
</evidence>
<dbReference type="CDD" id="cd04280">
    <property type="entry name" value="ZnMc_astacin_like"/>
    <property type="match status" value="1"/>
</dbReference>
<dbReference type="GO" id="GO:0008270">
    <property type="term" value="F:zinc ion binding"/>
    <property type="evidence" value="ECO:0007669"/>
    <property type="project" value="UniProtKB-UniRule"/>
</dbReference>
<feature type="binding site" evidence="2">
    <location>
        <position position="214"/>
    </location>
    <ligand>
        <name>Zn(2+)</name>
        <dbReference type="ChEBI" id="CHEBI:29105"/>
        <note>catalytic</note>
    </ligand>
</feature>
<organism evidence="5 6">
    <name type="scientific">Dictyocaulus viviparus</name>
    <name type="common">Bovine lungworm</name>
    <dbReference type="NCBI Taxonomy" id="29172"/>
    <lineage>
        <taxon>Eukaryota</taxon>
        <taxon>Metazoa</taxon>
        <taxon>Ecdysozoa</taxon>
        <taxon>Nematoda</taxon>
        <taxon>Chromadorea</taxon>
        <taxon>Rhabditida</taxon>
        <taxon>Rhabditina</taxon>
        <taxon>Rhabditomorpha</taxon>
        <taxon>Strongyloidea</taxon>
        <taxon>Metastrongylidae</taxon>
        <taxon>Dictyocaulus</taxon>
    </lineage>
</organism>
<dbReference type="GO" id="GO:0004222">
    <property type="term" value="F:metalloendopeptidase activity"/>
    <property type="evidence" value="ECO:0007669"/>
    <property type="project" value="UniProtKB-UniRule"/>
</dbReference>
<dbReference type="InterPro" id="IPR034035">
    <property type="entry name" value="Astacin-like_dom"/>
</dbReference>
<dbReference type="OrthoDB" id="291007at2759"/>
<feature type="domain" description="Peptidase M12A" evidence="4">
    <location>
        <begin position="110"/>
        <end position="262"/>
    </location>
</feature>
<reference evidence="5 6" key="1">
    <citation type="submission" date="2013-11" db="EMBL/GenBank/DDBJ databases">
        <title>Draft genome of the bovine lungworm Dictyocaulus viviparus.</title>
        <authorList>
            <person name="Mitreva M."/>
        </authorList>
    </citation>
    <scope>NUCLEOTIDE SEQUENCE [LARGE SCALE GENOMIC DNA]</scope>
    <source>
        <strain evidence="5 6">HannoverDv2000</strain>
    </source>
</reference>
<keyword evidence="2 3" id="KW-0378">Hydrolase</keyword>
<dbReference type="PANTHER" id="PTHR10127">
    <property type="entry name" value="DISCOIDIN, CUB, EGF, LAMININ , AND ZINC METALLOPROTEASE DOMAIN CONTAINING"/>
    <property type="match status" value="1"/>
</dbReference>
<dbReference type="Pfam" id="PF01400">
    <property type="entry name" value="Astacin"/>
    <property type="match status" value="1"/>
</dbReference>
<dbReference type="Gene3D" id="3.40.390.10">
    <property type="entry name" value="Collagenase (Catalytic Domain)"/>
    <property type="match status" value="1"/>
</dbReference>
<dbReference type="AlphaFoldDB" id="A0A0D8XDM4"/>
<keyword evidence="3" id="KW-0732">Signal</keyword>
<reference evidence="6" key="2">
    <citation type="journal article" date="2016" name="Sci. Rep.">
        <title>Dictyocaulus viviparus genome, variome and transcriptome elucidate lungworm biology and support future intervention.</title>
        <authorList>
            <person name="McNulty S.N."/>
            <person name="Strube C."/>
            <person name="Rosa B.A."/>
            <person name="Martin J.C."/>
            <person name="Tyagi R."/>
            <person name="Choi Y.J."/>
            <person name="Wang Q."/>
            <person name="Hallsworth Pepin K."/>
            <person name="Zhang X."/>
            <person name="Ozersky P."/>
            <person name="Wilson R.K."/>
            <person name="Sternberg P.W."/>
            <person name="Gasser R.B."/>
            <person name="Mitreva M."/>
        </authorList>
    </citation>
    <scope>NUCLEOTIDE SEQUENCE [LARGE SCALE GENOMIC DNA]</scope>
    <source>
        <strain evidence="6">HannoverDv2000</strain>
    </source>
</reference>
<dbReference type="SUPFAM" id="SSF55486">
    <property type="entry name" value="Metalloproteases ('zincins'), catalytic domain"/>
    <property type="match status" value="1"/>
</dbReference>
<comment type="caution">
    <text evidence="2">Lacks conserved residue(s) required for the propagation of feature annotation.</text>
</comment>
<comment type="cofactor">
    <cofactor evidence="2 3">
        <name>Zn(2+)</name>
        <dbReference type="ChEBI" id="CHEBI:29105"/>
    </cofactor>
    <text evidence="2 3">Binds 1 zinc ion per subunit.</text>
</comment>
<keyword evidence="2 3" id="KW-0645">Protease</keyword>
<dbReference type="EMBL" id="KN716768">
    <property type="protein sequence ID" value="KJH41744.1"/>
    <property type="molecule type" value="Genomic_DNA"/>
</dbReference>
<keyword evidence="1" id="KW-1015">Disulfide bond</keyword>
<accession>A0A0D8XDM4</accession>
<protein>
    <recommendedName>
        <fullName evidence="3">Metalloendopeptidase</fullName>
        <ecNumber evidence="3">3.4.24.-</ecNumber>
    </recommendedName>
</protein>
<evidence type="ECO:0000313" key="6">
    <source>
        <dbReference type="Proteomes" id="UP000053766"/>
    </source>
</evidence>
<feature type="binding site" evidence="2">
    <location>
        <position position="208"/>
    </location>
    <ligand>
        <name>Zn(2+)</name>
        <dbReference type="ChEBI" id="CHEBI:29105"/>
        <note>catalytic</note>
    </ligand>
</feature>
<evidence type="ECO:0000256" key="1">
    <source>
        <dbReference type="ARBA" id="ARBA00023157"/>
    </source>
</evidence>
<keyword evidence="2 3" id="KW-0479">Metal-binding</keyword>
<gene>
    <name evidence="5" type="ORF">DICVIV_12275</name>
</gene>
<dbReference type="MEROPS" id="M12.A28"/>
<dbReference type="PANTHER" id="PTHR10127:SF810">
    <property type="entry name" value="ZINC METALLOPROTEINASE NAS-38"/>
    <property type="match status" value="1"/>
</dbReference>
<evidence type="ECO:0000256" key="2">
    <source>
        <dbReference type="PROSITE-ProRule" id="PRU01211"/>
    </source>
</evidence>
<proteinExistence type="predicted"/>
<dbReference type="Proteomes" id="UP000053766">
    <property type="component" value="Unassembled WGS sequence"/>
</dbReference>
<keyword evidence="2 3" id="KW-0482">Metalloprotease</keyword>
<dbReference type="InterPro" id="IPR006026">
    <property type="entry name" value="Peptidase_Metallo"/>
</dbReference>
<dbReference type="InterPro" id="IPR024079">
    <property type="entry name" value="MetalloPept_cat_dom_sf"/>
</dbReference>
<dbReference type="GO" id="GO:0006508">
    <property type="term" value="P:proteolysis"/>
    <property type="evidence" value="ECO:0007669"/>
    <property type="project" value="UniProtKB-KW"/>
</dbReference>
<dbReference type="PROSITE" id="PS51864">
    <property type="entry name" value="ASTACIN"/>
    <property type="match status" value="1"/>
</dbReference>
<dbReference type="STRING" id="29172.A0A0D8XDM4"/>